<organism evidence="1 2">
    <name type="scientific">Meloidogyne hapla</name>
    <name type="common">Root-knot nematode worm</name>
    <dbReference type="NCBI Taxonomy" id="6305"/>
    <lineage>
        <taxon>Eukaryota</taxon>
        <taxon>Metazoa</taxon>
        <taxon>Ecdysozoa</taxon>
        <taxon>Nematoda</taxon>
        <taxon>Chromadorea</taxon>
        <taxon>Rhabditida</taxon>
        <taxon>Tylenchina</taxon>
        <taxon>Tylenchomorpha</taxon>
        <taxon>Tylenchoidea</taxon>
        <taxon>Meloidogynidae</taxon>
        <taxon>Meloidogyninae</taxon>
        <taxon>Meloidogyne</taxon>
    </lineage>
</organism>
<accession>A0A1I8BYT9</accession>
<keyword evidence="1" id="KW-1185">Reference proteome</keyword>
<reference evidence="2" key="1">
    <citation type="submission" date="2016-11" db="UniProtKB">
        <authorList>
            <consortium name="WormBaseParasite"/>
        </authorList>
    </citation>
    <scope>IDENTIFICATION</scope>
</reference>
<dbReference type="Proteomes" id="UP000095281">
    <property type="component" value="Unplaced"/>
</dbReference>
<dbReference type="AlphaFoldDB" id="A0A1I8BYT9"/>
<protein>
    <submittedName>
        <fullName evidence="2">Type I site-specific deoxyribonuclease</fullName>
    </submittedName>
</protein>
<name>A0A1I8BYT9_MELHA</name>
<dbReference type="WBParaSite" id="MhA1_Contig800.frz3.gene32">
    <property type="protein sequence ID" value="MhA1_Contig800.frz3.gene32"/>
    <property type="gene ID" value="MhA1_Contig800.frz3.gene32"/>
</dbReference>
<evidence type="ECO:0000313" key="2">
    <source>
        <dbReference type="WBParaSite" id="MhA1_Contig800.frz3.gene32"/>
    </source>
</evidence>
<proteinExistence type="predicted"/>
<sequence>MATTKKQTRKYWYKYAKNLLTSSGITYLFVGEDFNKIKTAEFPISNMSDNETANVLKLLESSPSEAEREMVRAFILKRSAAELKQKQIFIWDMDSFFTFLPQQHADQISFNHMTEQSLEKLVKNGFKSDASCNLVNIKDAQIDEEKDKLRVVRNVYEQNKDPTGYYKINN</sequence>
<evidence type="ECO:0000313" key="1">
    <source>
        <dbReference type="Proteomes" id="UP000095281"/>
    </source>
</evidence>